<dbReference type="PANTHER" id="PTHR24305">
    <property type="entry name" value="CYTOCHROME P450"/>
    <property type="match status" value="1"/>
</dbReference>
<dbReference type="GO" id="GO:0004497">
    <property type="term" value="F:monooxygenase activity"/>
    <property type="evidence" value="ECO:0007669"/>
    <property type="project" value="InterPro"/>
</dbReference>
<dbReference type="PRINTS" id="PR00463">
    <property type="entry name" value="EP450I"/>
</dbReference>
<protein>
    <recommendedName>
        <fullName evidence="5">Cytochrome P450</fullName>
    </recommendedName>
</protein>
<dbReference type="InterPro" id="IPR036396">
    <property type="entry name" value="Cyt_P450_sf"/>
</dbReference>
<evidence type="ECO:0000313" key="3">
    <source>
        <dbReference type="EMBL" id="CAF9916863.1"/>
    </source>
</evidence>
<dbReference type="CDD" id="cd11070">
    <property type="entry name" value="CYP56-like"/>
    <property type="match status" value="1"/>
</dbReference>
<dbReference type="GO" id="GO:0005506">
    <property type="term" value="F:iron ion binding"/>
    <property type="evidence" value="ECO:0007669"/>
    <property type="project" value="InterPro"/>
</dbReference>
<keyword evidence="2" id="KW-0479">Metal-binding</keyword>
<dbReference type="AlphaFoldDB" id="A0A8H3F3E2"/>
<dbReference type="EMBL" id="CAJPDQ010000011">
    <property type="protein sequence ID" value="CAF9916863.1"/>
    <property type="molecule type" value="Genomic_DNA"/>
</dbReference>
<keyword evidence="4" id="KW-1185">Reference proteome</keyword>
<dbReference type="GO" id="GO:0020037">
    <property type="term" value="F:heme binding"/>
    <property type="evidence" value="ECO:0007669"/>
    <property type="project" value="InterPro"/>
</dbReference>
<accession>A0A8H3F3E2</accession>
<gene>
    <name evidence="3" type="ORF">GOMPHAMPRED_001127</name>
</gene>
<organism evidence="3 4">
    <name type="scientific">Gomphillus americanus</name>
    <dbReference type="NCBI Taxonomy" id="1940652"/>
    <lineage>
        <taxon>Eukaryota</taxon>
        <taxon>Fungi</taxon>
        <taxon>Dikarya</taxon>
        <taxon>Ascomycota</taxon>
        <taxon>Pezizomycotina</taxon>
        <taxon>Lecanoromycetes</taxon>
        <taxon>OSLEUM clade</taxon>
        <taxon>Ostropomycetidae</taxon>
        <taxon>Ostropales</taxon>
        <taxon>Graphidaceae</taxon>
        <taxon>Gomphilloideae</taxon>
        <taxon>Gomphillus</taxon>
    </lineage>
</organism>
<evidence type="ECO:0000256" key="1">
    <source>
        <dbReference type="ARBA" id="ARBA00010617"/>
    </source>
</evidence>
<dbReference type="Gene3D" id="1.10.630.10">
    <property type="entry name" value="Cytochrome P450"/>
    <property type="match status" value="1"/>
</dbReference>
<reference evidence="3" key="1">
    <citation type="submission" date="2021-03" db="EMBL/GenBank/DDBJ databases">
        <authorList>
            <person name="Tagirdzhanova G."/>
        </authorList>
    </citation>
    <scope>NUCLEOTIDE SEQUENCE</scope>
</reference>
<keyword evidence="2" id="KW-0408">Iron</keyword>
<dbReference type="OrthoDB" id="1470350at2759"/>
<proteinExistence type="inferred from homology"/>
<dbReference type="GO" id="GO:0016705">
    <property type="term" value="F:oxidoreductase activity, acting on paired donors, with incorporation or reduction of molecular oxygen"/>
    <property type="evidence" value="ECO:0007669"/>
    <property type="project" value="InterPro"/>
</dbReference>
<dbReference type="SUPFAM" id="SSF48264">
    <property type="entry name" value="Cytochrome P450"/>
    <property type="match status" value="1"/>
</dbReference>
<dbReference type="PRINTS" id="PR00385">
    <property type="entry name" value="P450"/>
</dbReference>
<feature type="binding site" description="axial binding residue" evidence="2">
    <location>
        <position position="495"/>
    </location>
    <ligand>
        <name>heme</name>
        <dbReference type="ChEBI" id="CHEBI:30413"/>
    </ligand>
    <ligandPart>
        <name>Fe</name>
        <dbReference type="ChEBI" id="CHEBI:18248"/>
    </ligandPart>
</feature>
<dbReference type="InterPro" id="IPR002401">
    <property type="entry name" value="Cyt_P450_E_grp-I"/>
</dbReference>
<sequence length="568" mass="63564">MAWLLIVSTIAIGLFLSSAFGYFKNYRIAKTSGFPIQFCLANGLHPVFLIGNVSARYFFMKLPWPLSRFGEMGYYGWTYDDYMAGNSHNKFGPIFTLVTSWGNQLVIADPEVALNMNAKWKVFTKPPTQQSLALFGPNLDTVEGNDWNKHRRLTAPCFNEKSSSMVWSESRAQAIGMLQQLKRAGKLGVQSLADDTQKLALHVLSRVAFGLQSNFDAGDKIPPGYTLSFKRSITLVIRNLVICLIFGTKLAAPIFPATWREAGRGFVEYDKYVQEIFDRERNKLEAGNDSSNNLISVLLRASEIDDKQSPQSGSLTSAEVKGNCFIFTVAGHDTTANSLALAIAQLCSRPHIQDWLAEEINAIIGTAEPDYEEHFPCLVRCQAALFETLRLFPAVPELPKYTGESHVPITLNGKQHILPPHLHCLINIVYLHRMQKYWGADADEWRPERWIVHSPTANPNNVGSISKTATTNHKGETIKEPHRGTYMPWAEGKTCPGSKFARVEFVATIATLFHDYKVRPLPLGDESDAQARHRAKKWATEAHAKGVAMNLVRPEDVTLVWEHRGSAE</sequence>
<comment type="similarity">
    <text evidence="1">Belongs to the cytochrome P450 family.</text>
</comment>
<keyword evidence="2" id="KW-0349">Heme</keyword>
<evidence type="ECO:0008006" key="5">
    <source>
        <dbReference type="Google" id="ProtNLM"/>
    </source>
</evidence>
<dbReference type="InterPro" id="IPR001128">
    <property type="entry name" value="Cyt_P450"/>
</dbReference>
<dbReference type="InterPro" id="IPR050121">
    <property type="entry name" value="Cytochrome_P450_monoxygenase"/>
</dbReference>
<dbReference type="Pfam" id="PF00067">
    <property type="entry name" value="p450"/>
    <property type="match status" value="1"/>
</dbReference>
<evidence type="ECO:0000313" key="4">
    <source>
        <dbReference type="Proteomes" id="UP000664169"/>
    </source>
</evidence>
<dbReference type="Proteomes" id="UP000664169">
    <property type="component" value="Unassembled WGS sequence"/>
</dbReference>
<evidence type="ECO:0000256" key="2">
    <source>
        <dbReference type="PIRSR" id="PIRSR602401-1"/>
    </source>
</evidence>
<comment type="caution">
    <text evidence="3">The sequence shown here is derived from an EMBL/GenBank/DDBJ whole genome shotgun (WGS) entry which is preliminary data.</text>
</comment>
<dbReference type="PANTHER" id="PTHR24305:SF166">
    <property type="entry name" value="CYTOCHROME P450 12A4, MITOCHONDRIAL-RELATED"/>
    <property type="match status" value="1"/>
</dbReference>
<name>A0A8H3F3E2_9LECA</name>
<comment type="cofactor">
    <cofactor evidence="2">
        <name>heme</name>
        <dbReference type="ChEBI" id="CHEBI:30413"/>
    </cofactor>
</comment>